<name>A0ABW2KEW9_9ACTN</name>
<dbReference type="PANTHER" id="PTHR36933">
    <property type="entry name" value="SLL0788 PROTEIN"/>
    <property type="match status" value="1"/>
</dbReference>
<protein>
    <submittedName>
        <fullName evidence="4">DUF305 domain-containing protein</fullName>
    </submittedName>
</protein>
<dbReference type="Proteomes" id="UP001596540">
    <property type="component" value="Unassembled WGS sequence"/>
</dbReference>
<dbReference type="PANTHER" id="PTHR36933:SF1">
    <property type="entry name" value="SLL0788 PROTEIN"/>
    <property type="match status" value="1"/>
</dbReference>
<evidence type="ECO:0000313" key="4">
    <source>
        <dbReference type="EMBL" id="MFC7327632.1"/>
    </source>
</evidence>
<evidence type="ECO:0000256" key="1">
    <source>
        <dbReference type="SAM" id="MobiDB-lite"/>
    </source>
</evidence>
<accession>A0ABW2KEW9</accession>
<evidence type="ECO:0000313" key="5">
    <source>
        <dbReference type="Proteomes" id="UP001596540"/>
    </source>
</evidence>
<organism evidence="4 5">
    <name type="scientific">Marinactinospora rubrisoli</name>
    <dbReference type="NCBI Taxonomy" id="2715399"/>
    <lineage>
        <taxon>Bacteria</taxon>
        <taxon>Bacillati</taxon>
        <taxon>Actinomycetota</taxon>
        <taxon>Actinomycetes</taxon>
        <taxon>Streptosporangiales</taxon>
        <taxon>Nocardiopsidaceae</taxon>
        <taxon>Marinactinospora</taxon>
    </lineage>
</organism>
<dbReference type="RefSeq" id="WP_379870417.1">
    <property type="nucleotide sequence ID" value="NZ_JBHTBH010000003.1"/>
</dbReference>
<comment type="caution">
    <text evidence="4">The sequence shown here is derived from an EMBL/GenBank/DDBJ whole genome shotgun (WGS) entry which is preliminary data.</text>
</comment>
<feature type="domain" description="DUF305" evidence="3">
    <location>
        <begin position="54"/>
        <end position="194"/>
    </location>
</feature>
<dbReference type="EMBL" id="JBHTBH010000003">
    <property type="protein sequence ID" value="MFC7327632.1"/>
    <property type="molecule type" value="Genomic_DNA"/>
</dbReference>
<keyword evidence="2" id="KW-0732">Signal</keyword>
<sequence>MFTMPAFGRARLLAPVALVTAVFLAGCGTGDEAPAAEPTPATEEQSGAEHNDADVMFAQMMIPHHEQAVQMAGLAEERAGEEVRELATEIEAAQGPEIEQLTAMLESWGEEPEGGSMDHGMPGMMSEDDMAALESASGDEFDERFLEMMIAHHEGAIEMAQTEIDEGANADAIALAEQVVSAQESEIEQMTAMLGGSPSPSADTGDGGHGGH</sequence>
<dbReference type="InterPro" id="IPR012347">
    <property type="entry name" value="Ferritin-like"/>
</dbReference>
<dbReference type="InterPro" id="IPR005183">
    <property type="entry name" value="DUF305_CopM-like"/>
</dbReference>
<dbReference type="Gene3D" id="1.20.1260.10">
    <property type="match status" value="1"/>
</dbReference>
<feature type="region of interest" description="Disordered" evidence="1">
    <location>
        <begin position="192"/>
        <end position="212"/>
    </location>
</feature>
<feature type="signal peptide" evidence="2">
    <location>
        <begin position="1"/>
        <end position="25"/>
    </location>
</feature>
<proteinExistence type="predicted"/>
<gene>
    <name evidence="4" type="ORF">ACFQRF_07735</name>
</gene>
<dbReference type="Pfam" id="PF03713">
    <property type="entry name" value="DUF305"/>
    <property type="match status" value="1"/>
</dbReference>
<evidence type="ECO:0000256" key="2">
    <source>
        <dbReference type="SAM" id="SignalP"/>
    </source>
</evidence>
<keyword evidence="5" id="KW-1185">Reference proteome</keyword>
<evidence type="ECO:0000259" key="3">
    <source>
        <dbReference type="Pfam" id="PF03713"/>
    </source>
</evidence>
<feature type="chain" id="PRO_5046793132" evidence="2">
    <location>
        <begin position="26"/>
        <end position="212"/>
    </location>
</feature>
<reference evidence="5" key="1">
    <citation type="journal article" date="2019" name="Int. J. Syst. Evol. Microbiol.">
        <title>The Global Catalogue of Microorganisms (GCM) 10K type strain sequencing project: providing services to taxonomists for standard genome sequencing and annotation.</title>
        <authorList>
            <consortium name="The Broad Institute Genomics Platform"/>
            <consortium name="The Broad Institute Genome Sequencing Center for Infectious Disease"/>
            <person name="Wu L."/>
            <person name="Ma J."/>
        </authorList>
    </citation>
    <scope>NUCLEOTIDE SEQUENCE [LARGE SCALE GENOMIC DNA]</scope>
    <source>
        <strain evidence="5">CGMCC 4.7382</strain>
    </source>
</reference>